<evidence type="ECO:0000259" key="8">
    <source>
        <dbReference type="PROSITE" id="PS50893"/>
    </source>
</evidence>
<dbReference type="Proteomes" id="UP000663801">
    <property type="component" value="Unassembled WGS sequence"/>
</dbReference>
<organism evidence="9 10">
    <name type="scientific">Nakamurella flavida</name>
    <dbReference type="NCBI Taxonomy" id="363630"/>
    <lineage>
        <taxon>Bacteria</taxon>
        <taxon>Bacillati</taxon>
        <taxon>Actinomycetota</taxon>
        <taxon>Actinomycetes</taxon>
        <taxon>Nakamurellales</taxon>
        <taxon>Nakamurellaceae</taxon>
        <taxon>Nakamurella</taxon>
    </lineage>
</organism>
<dbReference type="PIRSF" id="PIRSF037116">
    <property type="entry name" value="CP_lyase_PhnK"/>
    <property type="match status" value="1"/>
</dbReference>
<name>A0A938YN32_9ACTN</name>
<keyword evidence="4" id="KW-1003">Cell membrane</keyword>
<dbReference type="InterPro" id="IPR003593">
    <property type="entry name" value="AAA+_ATPase"/>
</dbReference>
<sequence length="302" mass="33119">MSPLLHVGDLEIDFHTVSGPVAAVRGVSFTLDAGDSLAIVGESGSGKTVTNRALLGLVDAPGEVRGSIRFDGTDVVGRSESDLRKMRGTGMAMVFQDSLDSLNPVFSVGSQLTEILRVRTGLPRRQARTRALELMTQVGIVDPENRIDDYPHQFSGGMRQRICIAMAIALNPRLLIADEPTTALDVTVQAGILRLLRRLQDERGMALIFVTHDLAVARLVARRVLVMYQGRIVEQGVTEDVFRDPRHPYTQALLAAHPARARTWRDLTPIPTDFATEPDLEAQLLEITLSRSVLDKEVAHDS</sequence>
<proteinExistence type="inferred from homology"/>
<evidence type="ECO:0000313" key="10">
    <source>
        <dbReference type="Proteomes" id="UP000663801"/>
    </source>
</evidence>
<dbReference type="InterPro" id="IPR050388">
    <property type="entry name" value="ABC_Ni/Peptide_Import"/>
</dbReference>
<dbReference type="RefSeq" id="WP_205256511.1">
    <property type="nucleotide sequence ID" value="NZ_BAAAPV010000001.1"/>
</dbReference>
<dbReference type="PANTHER" id="PTHR43297">
    <property type="entry name" value="OLIGOPEPTIDE TRANSPORT ATP-BINDING PROTEIN APPD"/>
    <property type="match status" value="1"/>
</dbReference>
<accession>A0A938YN32</accession>
<evidence type="ECO:0000256" key="1">
    <source>
        <dbReference type="ARBA" id="ARBA00004202"/>
    </source>
</evidence>
<dbReference type="Gene3D" id="3.40.50.300">
    <property type="entry name" value="P-loop containing nucleotide triphosphate hydrolases"/>
    <property type="match status" value="1"/>
</dbReference>
<dbReference type="PANTHER" id="PTHR43297:SF2">
    <property type="entry name" value="DIPEPTIDE TRANSPORT ATP-BINDING PROTEIN DPPD"/>
    <property type="match status" value="1"/>
</dbReference>
<dbReference type="Pfam" id="PF08352">
    <property type="entry name" value="oligo_HPY"/>
    <property type="match status" value="1"/>
</dbReference>
<dbReference type="InterPro" id="IPR013563">
    <property type="entry name" value="Oligopep_ABC_C"/>
</dbReference>
<dbReference type="GO" id="GO:0016887">
    <property type="term" value="F:ATP hydrolysis activity"/>
    <property type="evidence" value="ECO:0007669"/>
    <property type="project" value="InterPro"/>
</dbReference>
<evidence type="ECO:0000256" key="4">
    <source>
        <dbReference type="ARBA" id="ARBA00022475"/>
    </source>
</evidence>
<keyword evidence="7" id="KW-0472">Membrane</keyword>
<keyword evidence="5" id="KW-0547">Nucleotide-binding</keyword>
<gene>
    <name evidence="9" type="ORF">JL107_08090</name>
</gene>
<keyword evidence="6 9" id="KW-0067">ATP-binding</keyword>
<dbReference type="GO" id="GO:0005524">
    <property type="term" value="F:ATP binding"/>
    <property type="evidence" value="ECO:0007669"/>
    <property type="project" value="UniProtKB-KW"/>
</dbReference>
<dbReference type="InterPro" id="IPR012700">
    <property type="entry name" value="PhnK"/>
</dbReference>
<dbReference type="GO" id="GO:0015833">
    <property type="term" value="P:peptide transport"/>
    <property type="evidence" value="ECO:0007669"/>
    <property type="project" value="InterPro"/>
</dbReference>
<evidence type="ECO:0000256" key="3">
    <source>
        <dbReference type="ARBA" id="ARBA00022448"/>
    </source>
</evidence>
<protein>
    <submittedName>
        <fullName evidence="9">ABC transporter ATP-binding protein</fullName>
    </submittedName>
</protein>
<comment type="subcellular location">
    <subcellularLocation>
        <location evidence="1">Cell membrane</location>
        <topology evidence="1">Peripheral membrane protein</topology>
    </subcellularLocation>
</comment>
<evidence type="ECO:0000256" key="7">
    <source>
        <dbReference type="ARBA" id="ARBA00023136"/>
    </source>
</evidence>
<dbReference type="SMART" id="SM00382">
    <property type="entry name" value="AAA"/>
    <property type="match status" value="1"/>
</dbReference>
<keyword evidence="10" id="KW-1185">Reference proteome</keyword>
<evidence type="ECO:0000313" key="9">
    <source>
        <dbReference type="EMBL" id="MBM9476397.1"/>
    </source>
</evidence>
<dbReference type="GO" id="GO:0005886">
    <property type="term" value="C:plasma membrane"/>
    <property type="evidence" value="ECO:0007669"/>
    <property type="project" value="UniProtKB-SubCell"/>
</dbReference>
<dbReference type="CDD" id="cd03257">
    <property type="entry name" value="ABC_NikE_OppD_transporters"/>
    <property type="match status" value="1"/>
</dbReference>
<dbReference type="InterPro" id="IPR003439">
    <property type="entry name" value="ABC_transporter-like_ATP-bd"/>
</dbReference>
<dbReference type="EMBL" id="JAERWL010000007">
    <property type="protein sequence ID" value="MBM9476397.1"/>
    <property type="molecule type" value="Genomic_DNA"/>
</dbReference>
<dbReference type="InterPro" id="IPR017871">
    <property type="entry name" value="ABC_transporter-like_CS"/>
</dbReference>
<dbReference type="FunFam" id="3.40.50.300:FF:000016">
    <property type="entry name" value="Oligopeptide ABC transporter ATP-binding component"/>
    <property type="match status" value="1"/>
</dbReference>
<dbReference type="PROSITE" id="PS00211">
    <property type="entry name" value="ABC_TRANSPORTER_1"/>
    <property type="match status" value="1"/>
</dbReference>
<reference evidence="9" key="1">
    <citation type="submission" date="2021-01" db="EMBL/GenBank/DDBJ databases">
        <title>KCTC 19127 draft genome.</title>
        <authorList>
            <person name="An D."/>
        </authorList>
    </citation>
    <scope>NUCLEOTIDE SEQUENCE</scope>
    <source>
        <strain evidence="9">KCTC 19127</strain>
    </source>
</reference>
<evidence type="ECO:0000256" key="2">
    <source>
        <dbReference type="ARBA" id="ARBA00005417"/>
    </source>
</evidence>
<dbReference type="PROSITE" id="PS50893">
    <property type="entry name" value="ABC_TRANSPORTER_2"/>
    <property type="match status" value="1"/>
</dbReference>
<dbReference type="InterPro" id="IPR027417">
    <property type="entry name" value="P-loop_NTPase"/>
</dbReference>
<dbReference type="Pfam" id="PF00005">
    <property type="entry name" value="ABC_tran"/>
    <property type="match status" value="1"/>
</dbReference>
<comment type="caution">
    <text evidence="9">The sequence shown here is derived from an EMBL/GenBank/DDBJ whole genome shotgun (WGS) entry which is preliminary data.</text>
</comment>
<comment type="similarity">
    <text evidence="2">Belongs to the ABC transporter superfamily.</text>
</comment>
<feature type="domain" description="ABC transporter" evidence="8">
    <location>
        <begin position="5"/>
        <end position="254"/>
    </location>
</feature>
<evidence type="ECO:0000256" key="6">
    <source>
        <dbReference type="ARBA" id="ARBA00022840"/>
    </source>
</evidence>
<evidence type="ECO:0000256" key="5">
    <source>
        <dbReference type="ARBA" id="ARBA00022741"/>
    </source>
</evidence>
<dbReference type="AlphaFoldDB" id="A0A938YN32"/>
<keyword evidence="3" id="KW-0813">Transport</keyword>
<dbReference type="SUPFAM" id="SSF52540">
    <property type="entry name" value="P-loop containing nucleoside triphosphate hydrolases"/>
    <property type="match status" value="1"/>
</dbReference>